<feature type="transmembrane region" description="Helical" evidence="9">
    <location>
        <begin position="101"/>
        <end position="122"/>
    </location>
</feature>
<dbReference type="InterPro" id="IPR055348">
    <property type="entry name" value="DctQ"/>
</dbReference>
<evidence type="ECO:0000256" key="6">
    <source>
        <dbReference type="ARBA" id="ARBA00022989"/>
    </source>
</evidence>
<dbReference type="PANTHER" id="PTHR35011:SF2">
    <property type="entry name" value="2,3-DIKETO-L-GULONATE TRAP TRANSPORTER SMALL PERMEASE PROTEIN YIAM"/>
    <property type="match status" value="1"/>
</dbReference>
<evidence type="ECO:0000256" key="3">
    <source>
        <dbReference type="ARBA" id="ARBA00022475"/>
    </source>
</evidence>
<comment type="caution">
    <text evidence="11">The sequence shown here is derived from an EMBL/GenBank/DDBJ whole genome shotgun (WGS) entry which is preliminary data.</text>
</comment>
<organism evidence="11 12">
    <name type="scientific">Hominiventricola aquisgranensis</name>
    <dbReference type="NCBI Taxonomy" id="3133164"/>
    <lineage>
        <taxon>Bacteria</taxon>
        <taxon>Bacillati</taxon>
        <taxon>Bacillota</taxon>
        <taxon>Clostridia</taxon>
        <taxon>Lachnospirales</taxon>
        <taxon>Lachnospiraceae</taxon>
        <taxon>Hominiventricola</taxon>
    </lineage>
</organism>
<keyword evidence="2" id="KW-0813">Transport</keyword>
<evidence type="ECO:0000313" key="12">
    <source>
        <dbReference type="Proteomes" id="UP001470288"/>
    </source>
</evidence>
<dbReference type="InterPro" id="IPR007387">
    <property type="entry name" value="TRAP_DctQ"/>
</dbReference>
<dbReference type="Proteomes" id="UP001470288">
    <property type="component" value="Unassembled WGS sequence"/>
</dbReference>
<evidence type="ECO:0000256" key="5">
    <source>
        <dbReference type="ARBA" id="ARBA00022692"/>
    </source>
</evidence>
<evidence type="ECO:0000256" key="9">
    <source>
        <dbReference type="SAM" id="Phobius"/>
    </source>
</evidence>
<comment type="similarity">
    <text evidence="8">Belongs to the TRAP transporter small permease family.</text>
</comment>
<accession>A0ABV1I4W3</accession>
<keyword evidence="5 9" id="KW-0812">Transmembrane</keyword>
<dbReference type="EMBL" id="JBBMFC010000061">
    <property type="protein sequence ID" value="MEQ2580230.1"/>
    <property type="molecule type" value="Genomic_DNA"/>
</dbReference>
<protein>
    <submittedName>
        <fullName evidence="11">TRAP transporter small permease</fullName>
    </submittedName>
</protein>
<sequence length="182" mass="21401">MEYYDHIQNKVWKNIYRGIVTIQRFICYACAIILPLLITYQVILRYILKMPLMGIEELMTFFIIWLYMMGGSVASEQRSHINCAILTLYIKKEKTMAIFKCANNLFSMIVCAWLTGWAYWFFAYSLKLWKTSDILHIPMFFGESSMFIGLVFMLFFGIIELIDNVKDAVRICKKGTNEEVKS</sequence>
<evidence type="ECO:0000256" key="8">
    <source>
        <dbReference type="ARBA" id="ARBA00038436"/>
    </source>
</evidence>
<keyword evidence="7 9" id="KW-0472">Membrane</keyword>
<feature type="transmembrane region" description="Helical" evidence="9">
    <location>
        <begin position="25"/>
        <end position="44"/>
    </location>
</feature>
<evidence type="ECO:0000256" key="4">
    <source>
        <dbReference type="ARBA" id="ARBA00022519"/>
    </source>
</evidence>
<keyword evidence="6 9" id="KW-1133">Transmembrane helix</keyword>
<evidence type="ECO:0000256" key="2">
    <source>
        <dbReference type="ARBA" id="ARBA00022448"/>
    </source>
</evidence>
<feature type="domain" description="Tripartite ATP-independent periplasmic transporters DctQ component" evidence="10">
    <location>
        <begin position="36"/>
        <end position="165"/>
    </location>
</feature>
<reference evidence="11 12" key="1">
    <citation type="submission" date="2024-03" db="EMBL/GenBank/DDBJ databases">
        <title>Human intestinal bacterial collection.</title>
        <authorList>
            <person name="Pauvert C."/>
            <person name="Hitch T.C.A."/>
            <person name="Clavel T."/>
        </authorList>
    </citation>
    <scope>NUCLEOTIDE SEQUENCE [LARGE SCALE GENOMIC DNA]</scope>
    <source>
        <strain evidence="11 12">CLA-AA-H78B</strain>
    </source>
</reference>
<gene>
    <name evidence="11" type="ORF">WMO62_15615</name>
</gene>
<dbReference type="PANTHER" id="PTHR35011">
    <property type="entry name" value="2,3-DIKETO-L-GULONATE TRAP TRANSPORTER SMALL PERMEASE PROTEIN YIAM"/>
    <property type="match status" value="1"/>
</dbReference>
<evidence type="ECO:0000259" key="10">
    <source>
        <dbReference type="Pfam" id="PF04290"/>
    </source>
</evidence>
<comment type="subcellular location">
    <subcellularLocation>
        <location evidence="1">Cell inner membrane</location>
        <topology evidence="1">Multi-pass membrane protein</topology>
    </subcellularLocation>
</comment>
<evidence type="ECO:0000256" key="7">
    <source>
        <dbReference type="ARBA" id="ARBA00023136"/>
    </source>
</evidence>
<dbReference type="Pfam" id="PF04290">
    <property type="entry name" value="DctQ"/>
    <property type="match status" value="1"/>
</dbReference>
<evidence type="ECO:0000256" key="1">
    <source>
        <dbReference type="ARBA" id="ARBA00004429"/>
    </source>
</evidence>
<proteinExistence type="inferred from homology"/>
<keyword evidence="3" id="KW-1003">Cell membrane</keyword>
<feature type="transmembrane region" description="Helical" evidence="9">
    <location>
        <begin position="134"/>
        <end position="156"/>
    </location>
</feature>
<keyword evidence="4" id="KW-0997">Cell inner membrane</keyword>
<dbReference type="RefSeq" id="WP_349145257.1">
    <property type="nucleotide sequence ID" value="NZ_JBBMFC010000061.1"/>
</dbReference>
<evidence type="ECO:0000313" key="11">
    <source>
        <dbReference type="EMBL" id="MEQ2580230.1"/>
    </source>
</evidence>
<keyword evidence="12" id="KW-1185">Reference proteome</keyword>
<name>A0ABV1I4W3_9FIRM</name>